<name>A0ABX2DCL6_9SPHI</name>
<dbReference type="RefSeq" id="WP_173270830.1">
    <property type="nucleotide sequence ID" value="NZ_JABMKV010000002.1"/>
</dbReference>
<evidence type="ECO:0000313" key="1">
    <source>
        <dbReference type="EMBL" id="NQX31552.1"/>
    </source>
</evidence>
<reference evidence="1 2" key="1">
    <citation type="submission" date="2020-05" db="EMBL/GenBank/DDBJ databases">
        <title>Description of Pedobacter foliorum sp. nov.</title>
        <authorList>
            <person name="Qi S."/>
            <person name="Carlier A."/>
            <person name="Cnockaert M."/>
            <person name="Vandamme P."/>
        </authorList>
    </citation>
    <scope>NUCLEOTIDE SEQUENCE [LARGE SCALE GENOMIC DNA]</scope>
    <source>
        <strain evidence="1 2">LMG 31300</strain>
    </source>
</reference>
<comment type="caution">
    <text evidence="1">The sequence shown here is derived from an EMBL/GenBank/DDBJ whole genome shotgun (WGS) entry which is preliminary data.</text>
</comment>
<evidence type="ECO:0008006" key="3">
    <source>
        <dbReference type="Google" id="ProtNLM"/>
    </source>
</evidence>
<accession>A0ABX2DCL6</accession>
<protein>
    <recommendedName>
        <fullName evidence="3">Lipoprotein</fullName>
    </recommendedName>
</protein>
<keyword evidence="2" id="KW-1185">Reference proteome</keyword>
<sequence>MKKYWKFFIIFCFAVEFGCTNHIEKYDLSPFIEGRIQQAKNSSEPVKLELCNQTIFKWDKIIVLKPYSSDRDIDKYNLINGNSVKSMLPTLTSADWMCVLLFIENNMVVKYSNVNFALVDFTKIESLDKMNFTISKKIACEQLYIRNINNGLSLSF</sequence>
<dbReference type="Proteomes" id="UP000762110">
    <property type="component" value="Unassembled WGS sequence"/>
</dbReference>
<proteinExistence type="predicted"/>
<evidence type="ECO:0000313" key="2">
    <source>
        <dbReference type="Proteomes" id="UP000762110"/>
    </source>
</evidence>
<dbReference type="EMBL" id="JABMKV010000002">
    <property type="protein sequence ID" value="NQX31552.1"/>
    <property type="molecule type" value="Genomic_DNA"/>
</dbReference>
<gene>
    <name evidence="1" type="ORF">HQN85_07440</name>
</gene>
<organism evidence="1 2">
    <name type="scientific">Pedobacter boryungensis</name>
    <dbReference type="NCBI Taxonomy" id="869962"/>
    <lineage>
        <taxon>Bacteria</taxon>
        <taxon>Pseudomonadati</taxon>
        <taxon>Bacteroidota</taxon>
        <taxon>Sphingobacteriia</taxon>
        <taxon>Sphingobacteriales</taxon>
        <taxon>Sphingobacteriaceae</taxon>
        <taxon>Pedobacter</taxon>
    </lineage>
</organism>